<gene>
    <name evidence="1" type="ORF">SAMN05421768_11234</name>
</gene>
<dbReference type="STRING" id="112234.SAMN05421768_11234"/>
<evidence type="ECO:0000313" key="1">
    <source>
        <dbReference type="EMBL" id="SIS60930.1"/>
    </source>
</evidence>
<proteinExistence type="predicted"/>
<organism evidence="1 2">
    <name type="scientific">Chryseobacterium joostei</name>
    <dbReference type="NCBI Taxonomy" id="112234"/>
    <lineage>
        <taxon>Bacteria</taxon>
        <taxon>Pseudomonadati</taxon>
        <taxon>Bacteroidota</taxon>
        <taxon>Flavobacteriia</taxon>
        <taxon>Flavobacteriales</taxon>
        <taxon>Weeksellaceae</taxon>
        <taxon>Chryseobacterium group</taxon>
        <taxon>Chryseobacterium</taxon>
    </lineage>
</organism>
<dbReference type="AlphaFoldDB" id="A0A1N7KHH7"/>
<dbReference type="EMBL" id="FTNZ01000012">
    <property type="protein sequence ID" value="SIS60930.1"/>
    <property type="molecule type" value="Genomic_DNA"/>
</dbReference>
<reference evidence="1 2" key="1">
    <citation type="submission" date="2017-01" db="EMBL/GenBank/DDBJ databases">
        <authorList>
            <person name="Mah S.A."/>
            <person name="Swanson W.J."/>
            <person name="Moy G.W."/>
            <person name="Vacquier V.D."/>
        </authorList>
    </citation>
    <scope>NUCLEOTIDE SEQUENCE [LARGE SCALE GENOMIC DNA]</scope>
    <source>
        <strain evidence="1 2">DSM 16927</strain>
    </source>
</reference>
<accession>A0A1N7KHH7</accession>
<dbReference type="RefSeq" id="WP_164463104.1">
    <property type="nucleotide sequence ID" value="NZ_CP033927.1"/>
</dbReference>
<evidence type="ECO:0000313" key="2">
    <source>
        <dbReference type="Proteomes" id="UP000186106"/>
    </source>
</evidence>
<sequence>METYYLIFDHENDEYSVMSEQQFLSAGDNIEYVQADESEEYLSYQATSLNGYFTELED</sequence>
<name>A0A1N7KHH7_9FLAO</name>
<dbReference type="Proteomes" id="UP000186106">
    <property type="component" value="Unassembled WGS sequence"/>
</dbReference>
<protein>
    <submittedName>
        <fullName evidence="1">Uncharacterized protein</fullName>
    </submittedName>
</protein>